<feature type="compositionally biased region" description="Polar residues" evidence="2">
    <location>
        <begin position="746"/>
        <end position="760"/>
    </location>
</feature>
<feature type="region of interest" description="Disordered" evidence="2">
    <location>
        <begin position="1308"/>
        <end position="1358"/>
    </location>
</feature>
<evidence type="ECO:0000313" key="5">
    <source>
        <dbReference type="RefSeq" id="XP_018083755.1"/>
    </source>
</evidence>
<feature type="compositionally biased region" description="Low complexity" evidence="2">
    <location>
        <begin position="21"/>
        <end position="38"/>
    </location>
</feature>
<feature type="region of interest" description="Disordered" evidence="2">
    <location>
        <begin position="1474"/>
        <end position="1496"/>
    </location>
</feature>
<feature type="region of interest" description="Disordered" evidence="2">
    <location>
        <begin position="1380"/>
        <end position="1419"/>
    </location>
</feature>
<feature type="region of interest" description="Disordered" evidence="2">
    <location>
        <begin position="1210"/>
        <end position="1229"/>
    </location>
</feature>
<evidence type="ECO:0000259" key="3">
    <source>
        <dbReference type="PROSITE" id="PS51644"/>
    </source>
</evidence>
<feature type="region of interest" description="Disordered" evidence="2">
    <location>
        <begin position="10"/>
        <end position="159"/>
    </location>
</feature>
<feature type="compositionally biased region" description="Polar residues" evidence="2">
    <location>
        <begin position="1480"/>
        <end position="1496"/>
    </location>
</feature>
<feature type="compositionally biased region" description="Low complexity" evidence="2">
    <location>
        <begin position="50"/>
        <end position="61"/>
    </location>
</feature>
<dbReference type="Gene3D" id="3.30.420.610">
    <property type="entry name" value="LOTUS domain-like"/>
    <property type="match status" value="1"/>
</dbReference>
<feature type="compositionally biased region" description="Polar residues" evidence="2">
    <location>
        <begin position="1314"/>
        <end position="1334"/>
    </location>
</feature>
<evidence type="ECO:0000313" key="4">
    <source>
        <dbReference type="Proteomes" id="UP000186698"/>
    </source>
</evidence>
<gene>
    <name evidence="5" type="primary">LOC108697827</name>
</gene>
<feature type="region of interest" description="Disordered" evidence="2">
    <location>
        <begin position="746"/>
        <end position="778"/>
    </location>
</feature>
<dbReference type="PROSITE" id="PS51644">
    <property type="entry name" value="HTH_OST"/>
    <property type="match status" value="1"/>
</dbReference>
<proteinExistence type="predicted"/>
<keyword evidence="4" id="KW-1185">Reference proteome</keyword>
<feature type="compositionally biased region" description="Basic residues" evidence="2">
    <location>
        <begin position="911"/>
        <end position="922"/>
    </location>
</feature>
<dbReference type="CDD" id="cd08824">
    <property type="entry name" value="LOTUS"/>
    <property type="match status" value="1"/>
</dbReference>
<dbReference type="RefSeq" id="XP_018083755.1">
    <property type="nucleotide sequence ID" value="XM_018228266.2"/>
</dbReference>
<keyword evidence="1" id="KW-0221">Differentiation</keyword>
<reference evidence="5" key="1">
    <citation type="submission" date="2025-08" db="UniProtKB">
        <authorList>
            <consortium name="RefSeq"/>
        </authorList>
    </citation>
    <scope>IDENTIFICATION</scope>
    <source>
        <strain evidence="5">J_2021</strain>
        <tissue evidence="5">Erythrocytes</tissue>
    </source>
</reference>
<feature type="region of interest" description="Disordered" evidence="2">
    <location>
        <begin position="523"/>
        <end position="545"/>
    </location>
</feature>
<feature type="region of interest" description="Disordered" evidence="2">
    <location>
        <begin position="906"/>
        <end position="940"/>
    </location>
</feature>
<dbReference type="InterPro" id="IPR025605">
    <property type="entry name" value="OST-HTH/LOTUS_dom"/>
</dbReference>
<feature type="compositionally biased region" description="Low complexity" evidence="2">
    <location>
        <begin position="121"/>
        <end position="131"/>
    </location>
</feature>
<feature type="region of interest" description="Disordered" evidence="2">
    <location>
        <begin position="1164"/>
        <end position="1191"/>
    </location>
</feature>
<accession>A0A8J0TGY4</accession>
<dbReference type="KEGG" id="xla:108697827"/>
<evidence type="ECO:0000256" key="1">
    <source>
        <dbReference type="ARBA" id="ARBA00022782"/>
    </source>
</evidence>
<dbReference type="InterPro" id="IPR041966">
    <property type="entry name" value="LOTUS-like"/>
</dbReference>
<dbReference type="GO" id="GO:0030154">
    <property type="term" value="P:cell differentiation"/>
    <property type="evidence" value="ECO:0007669"/>
    <property type="project" value="UniProtKB-KW"/>
</dbReference>
<dbReference type="Proteomes" id="UP000186698">
    <property type="component" value="Chromosome 7S"/>
</dbReference>
<feature type="compositionally biased region" description="Polar residues" evidence="2">
    <location>
        <begin position="62"/>
        <end position="77"/>
    </location>
</feature>
<evidence type="ECO:0000256" key="2">
    <source>
        <dbReference type="SAM" id="MobiDB-lite"/>
    </source>
</evidence>
<organism evidence="4 5">
    <name type="scientific">Xenopus laevis</name>
    <name type="common">African clawed frog</name>
    <dbReference type="NCBI Taxonomy" id="8355"/>
    <lineage>
        <taxon>Eukaryota</taxon>
        <taxon>Metazoa</taxon>
        <taxon>Chordata</taxon>
        <taxon>Craniata</taxon>
        <taxon>Vertebrata</taxon>
        <taxon>Euteleostomi</taxon>
        <taxon>Amphibia</taxon>
        <taxon>Batrachia</taxon>
        <taxon>Anura</taxon>
        <taxon>Pipoidea</taxon>
        <taxon>Pipidae</taxon>
        <taxon>Xenopodinae</taxon>
        <taxon>Xenopus</taxon>
        <taxon>Xenopus</taxon>
    </lineage>
</organism>
<feature type="compositionally biased region" description="Polar residues" evidence="2">
    <location>
        <begin position="84"/>
        <end position="113"/>
    </location>
</feature>
<protein>
    <submittedName>
        <fullName evidence="5">Uncharacterized protein LOC108697827 isoform X1</fullName>
    </submittedName>
</protein>
<feature type="compositionally biased region" description="Polar residues" evidence="2">
    <location>
        <begin position="39"/>
        <end position="48"/>
    </location>
</feature>
<dbReference type="GeneID" id="108697827"/>
<feature type="compositionally biased region" description="Basic residues" evidence="2">
    <location>
        <begin position="1165"/>
        <end position="1176"/>
    </location>
</feature>
<name>A0A8J0TGY4_XENLA</name>
<sequence length="1496" mass="166325">MTLNSFFLYPDVQSTSRNDISSPSTSLSVLNKSSSSPNMQNHTQNNHVKTIPSPTIQSPPSVTASTNSQNGSYTCPQQLPPAPTNNKQQQNRSTQEPNVQANLQTISNSSRQAKSIPPNPTTNIPSPKTNNRSAEQIPNAAGKPPSNSGQKQDKKPFKSVSNPISIIKVKPMPSNQLIASVAPSLPFSSSVSYAVVCARNLPGIYQANQATQRVIQSPIFNLNYHAQVAPPAQVAHSRSRTESRSAVPVETLRENLSNIMKRHNSGIPIFKLQKVYLFKFGKPLSPNGYPSLRHFLVGMRDVVQIKGVGVQTLVFPVSSEMISSAVKEQHDSYLVHKNKSLHNEKMLPTSGPMSLHRQEPYIAEEPQNATVEQTGAPMATARDPHLLSILTVSHLLLGKKGEQKCPKEEGNRNINKNDVITQGQQIVTEFRDKHRPEGSVPSEFLDNSSLHNPSVVHPAMENRTASKVASVESSNHGITQQLNPEYPAVACNNISKQLTEHSDQLFTVHKVELALPLSLSKEQLHDESPDTQSHQNDREPFVNDPSMLKESPLFQTPELCEPQGYQNVSQKKTQIKNELPFFKDQQHKLILHSLGFSVVKQETDQVSTKENNERELPYQSISSSLNLQMGHESHLNSVHYREKDTDRMELKTCVQEVLPSSPSQQKTPNVHESMMSDLLTLNLQENIHDFHMDNFNKQTECKYSSHHKDSDLPKISLPGQATFYPLQSQIQLSGYNTFTMEKQIKSSPEINRNADYSNTDNSEKQHFNSPINKDQKKDNVLANKEIDGKQSLLSQIHQTPCTQSLNKQVHDPRNIKANGDNISTSLPANIFKNHWSSESPISKTHQICHTTFNNKSHREEESPTLQTYQMETNLIITDKFTVCPIVCSNTSQQVCKLNGNTVQTLTSTSVVKKKPRRKKSRALQKAEKVPADASESSSCPPPYNGSIACKIDKPESTISSYDKHHSRSPPVVNNNASIMATEKAQDQFMTSCTKDLTAWSIVCSKTNKQVRKLNGNTIERVIESHTEQKNQEISICLVKKKPRRKRSRAIKKAVEVPLDAPQSSSCPPPYNGSIACKIDKPESTISSSDKHHSMSPLVGNNNASIMTIEKAQDQFMTSCTKNLTAWSIVCKKTNRKVSKLNGNTIERVIESHFVQKKQEISTSIVKKKPRRKRSRALQKADEVPVDAPHSSSCPLPFNGSIACRIDKPESTISSSDKHHSRSPPVGHNNASIMNYEKPQDQFMTSCTEETPPSSGFAFQKMHMEAKNLNINILQQTQYTKPLDFGGKNKQADDPLNKRASRETYLSYLADSNRDTNNGSSESTTLETHQTNRDICTNKIPEEKGSPSSESDQGKKKLSTTDTMAQTVYLCSETNQQISKLTANKSQEMNSSIVKKKSRKTKSLSSPACQKTKGVLGSAPQSLHCPASHHNGLISKAESTVSYSKVHQVVSQDFCNHKANTSTLAKTHFLTPIDPTEKDGSTWQNPKDSSKSWCSIL</sequence>
<feature type="domain" description="HTH OST-type" evidence="3">
    <location>
        <begin position="248"/>
        <end position="318"/>
    </location>
</feature>
<feature type="compositionally biased region" description="Polar residues" evidence="2">
    <location>
        <begin position="1380"/>
        <end position="1389"/>
    </location>
</feature>